<dbReference type="Pfam" id="PF01823">
    <property type="entry name" value="MACPF"/>
    <property type="match status" value="1"/>
</dbReference>
<proteinExistence type="predicted"/>
<dbReference type="EMBL" id="VEPZ02001212">
    <property type="protein sequence ID" value="KAE8686691.1"/>
    <property type="molecule type" value="Genomic_DNA"/>
</dbReference>
<protein>
    <recommendedName>
        <fullName evidence="1">MACPF domain-containing protein</fullName>
    </recommendedName>
</protein>
<evidence type="ECO:0000259" key="1">
    <source>
        <dbReference type="Pfam" id="PF01823"/>
    </source>
</evidence>
<evidence type="ECO:0000313" key="3">
    <source>
        <dbReference type="Proteomes" id="UP000436088"/>
    </source>
</evidence>
<reference evidence="2" key="1">
    <citation type="submission" date="2019-09" db="EMBL/GenBank/DDBJ databases">
        <title>Draft genome information of white flower Hibiscus syriacus.</title>
        <authorList>
            <person name="Kim Y.-M."/>
        </authorList>
    </citation>
    <scope>NUCLEOTIDE SEQUENCE [LARGE SCALE GENOMIC DNA]</scope>
    <source>
        <strain evidence="2">YM2019G1</strain>
    </source>
</reference>
<organism evidence="2 3">
    <name type="scientific">Hibiscus syriacus</name>
    <name type="common">Rose of Sharon</name>
    <dbReference type="NCBI Taxonomy" id="106335"/>
    <lineage>
        <taxon>Eukaryota</taxon>
        <taxon>Viridiplantae</taxon>
        <taxon>Streptophyta</taxon>
        <taxon>Embryophyta</taxon>
        <taxon>Tracheophyta</taxon>
        <taxon>Spermatophyta</taxon>
        <taxon>Magnoliopsida</taxon>
        <taxon>eudicotyledons</taxon>
        <taxon>Gunneridae</taxon>
        <taxon>Pentapetalae</taxon>
        <taxon>rosids</taxon>
        <taxon>malvids</taxon>
        <taxon>Malvales</taxon>
        <taxon>Malvaceae</taxon>
        <taxon>Malvoideae</taxon>
        <taxon>Hibiscus</taxon>
    </lineage>
</organism>
<dbReference type="AlphaFoldDB" id="A0A6A2Z3Z4"/>
<accession>A0A6A2Z3Z4</accession>
<sequence length="90" mass="10117">MSTSQVLCAQMSEKFNQDVSLSGKIPSGLFKAMFEFKGRWPKDAGTTKSLAYDGWFITLYNVELERAHITLSERVKQEVPSTWDPAALAE</sequence>
<keyword evidence="3" id="KW-1185">Reference proteome</keyword>
<dbReference type="GO" id="GO:2000031">
    <property type="term" value="P:regulation of salicylic acid mediated signaling pathway"/>
    <property type="evidence" value="ECO:0007669"/>
    <property type="project" value="InterPro"/>
</dbReference>
<dbReference type="PANTHER" id="PTHR33199">
    <property type="entry name" value="MACPF DOMAIN-CONTAINING PROTEIN CAD1"/>
    <property type="match status" value="1"/>
</dbReference>
<feature type="domain" description="MACPF" evidence="1">
    <location>
        <begin position="29"/>
        <end position="89"/>
    </location>
</feature>
<comment type="caution">
    <text evidence="2">The sequence shown here is derived from an EMBL/GenBank/DDBJ whole genome shotgun (WGS) entry which is preliminary data.</text>
</comment>
<dbReference type="GO" id="GO:0009626">
    <property type="term" value="P:plant-type hypersensitive response"/>
    <property type="evidence" value="ECO:0007669"/>
    <property type="project" value="TreeGrafter"/>
</dbReference>
<dbReference type="PANTHER" id="PTHR33199:SF8">
    <property type="entry name" value="MACPF DOMAIN-CONTAINING PROTEIN NSL1"/>
    <property type="match status" value="1"/>
</dbReference>
<name>A0A6A2Z3Z4_HIBSY</name>
<dbReference type="Proteomes" id="UP000436088">
    <property type="component" value="Unassembled WGS sequence"/>
</dbReference>
<dbReference type="GO" id="GO:0005886">
    <property type="term" value="C:plasma membrane"/>
    <property type="evidence" value="ECO:0007669"/>
    <property type="project" value="TreeGrafter"/>
</dbReference>
<dbReference type="InterPro" id="IPR044663">
    <property type="entry name" value="CAD1/NSL1-like"/>
</dbReference>
<evidence type="ECO:0000313" key="2">
    <source>
        <dbReference type="EMBL" id="KAE8686691.1"/>
    </source>
</evidence>
<gene>
    <name evidence="2" type="ORF">F3Y22_tig00111036pilonHSYRG00060</name>
</gene>
<dbReference type="InterPro" id="IPR020864">
    <property type="entry name" value="MACPF"/>
</dbReference>